<keyword evidence="3" id="KW-0223">Dioxygenase</keyword>
<dbReference type="GO" id="GO:0046872">
    <property type="term" value="F:metal ion binding"/>
    <property type="evidence" value="ECO:0007669"/>
    <property type="project" value="UniProtKB-KW"/>
</dbReference>
<evidence type="ECO:0000313" key="3">
    <source>
        <dbReference type="EMBL" id="TDP37679.1"/>
    </source>
</evidence>
<reference evidence="3 4" key="1">
    <citation type="submission" date="2019-03" db="EMBL/GenBank/DDBJ databases">
        <title>Genomic Encyclopedia of Type Strains, Phase IV (KMG-IV): sequencing the most valuable type-strain genomes for metagenomic binning, comparative biology and taxonomic classification.</title>
        <authorList>
            <person name="Goeker M."/>
        </authorList>
    </citation>
    <scope>NUCLEOTIDE SEQUENCE [LARGE SCALE GENOMIC DNA]</scope>
    <source>
        <strain evidence="3 4">DSM 44496</strain>
    </source>
</reference>
<dbReference type="InterPro" id="IPR029068">
    <property type="entry name" value="Glyas_Bleomycin-R_OHBP_Dase"/>
</dbReference>
<dbReference type="GO" id="GO:0051213">
    <property type="term" value="F:dioxygenase activity"/>
    <property type="evidence" value="ECO:0007669"/>
    <property type="project" value="UniProtKB-KW"/>
</dbReference>
<proteinExistence type="predicted"/>
<keyword evidence="3" id="KW-0560">Oxidoreductase</keyword>
<protein>
    <submittedName>
        <fullName evidence="3">Glyoxalase/bleomycin resistance protein/dioxygenase superfamily protein</fullName>
    </submittedName>
</protein>
<dbReference type="PROSITE" id="PS51819">
    <property type="entry name" value="VOC"/>
    <property type="match status" value="1"/>
</dbReference>
<dbReference type="RefSeq" id="WP_067488522.1">
    <property type="nucleotide sequence ID" value="NZ_SNXK01000004.1"/>
</dbReference>
<evidence type="ECO:0000313" key="4">
    <source>
        <dbReference type="Proteomes" id="UP000295087"/>
    </source>
</evidence>
<organism evidence="3 4">
    <name type="scientific">Nocardia ignorata</name>
    <dbReference type="NCBI Taxonomy" id="145285"/>
    <lineage>
        <taxon>Bacteria</taxon>
        <taxon>Bacillati</taxon>
        <taxon>Actinomycetota</taxon>
        <taxon>Actinomycetes</taxon>
        <taxon>Mycobacteriales</taxon>
        <taxon>Nocardiaceae</taxon>
        <taxon>Nocardia</taxon>
    </lineage>
</organism>
<dbReference type="InterPro" id="IPR037523">
    <property type="entry name" value="VOC_core"/>
</dbReference>
<dbReference type="GO" id="GO:0004493">
    <property type="term" value="F:methylmalonyl-CoA epimerase activity"/>
    <property type="evidence" value="ECO:0007669"/>
    <property type="project" value="TreeGrafter"/>
</dbReference>
<dbReference type="EMBL" id="SNXK01000004">
    <property type="protein sequence ID" value="TDP37679.1"/>
    <property type="molecule type" value="Genomic_DNA"/>
</dbReference>
<dbReference type="PANTHER" id="PTHR43048">
    <property type="entry name" value="METHYLMALONYL-COA EPIMERASE"/>
    <property type="match status" value="1"/>
</dbReference>
<dbReference type="Proteomes" id="UP000295087">
    <property type="component" value="Unassembled WGS sequence"/>
</dbReference>
<evidence type="ECO:0000259" key="2">
    <source>
        <dbReference type="PROSITE" id="PS51819"/>
    </source>
</evidence>
<gene>
    <name evidence="3" type="ORF">DFR75_10429</name>
</gene>
<dbReference type="Gene3D" id="3.10.180.10">
    <property type="entry name" value="2,3-Dihydroxybiphenyl 1,2-Dioxygenase, domain 1"/>
    <property type="match status" value="1"/>
</dbReference>
<dbReference type="GO" id="GO:0046491">
    <property type="term" value="P:L-methylmalonyl-CoA metabolic process"/>
    <property type="evidence" value="ECO:0007669"/>
    <property type="project" value="TreeGrafter"/>
</dbReference>
<feature type="domain" description="VOC" evidence="2">
    <location>
        <begin position="7"/>
        <end position="147"/>
    </location>
</feature>
<comment type="caution">
    <text evidence="3">The sequence shown here is derived from an EMBL/GenBank/DDBJ whole genome shotgun (WGS) entry which is preliminary data.</text>
</comment>
<dbReference type="AlphaFoldDB" id="A0A4R6PLP7"/>
<sequence length="147" mass="16254">MNELFGRAHHICIVVADVDAAIGYYENLGIGNWQPYPDLSQYDNEELDVPDRRAFLALRYVYTDAVAGLQLQLVEPGPGDTPQRRFLERTGGGVFHVGFAVDDIDASTETACAAGIPVMMSGRRDDRTGFSYLDTSERAGVVLEIRR</sequence>
<keyword evidence="1" id="KW-0479">Metal-binding</keyword>
<dbReference type="SUPFAM" id="SSF54593">
    <property type="entry name" value="Glyoxalase/Bleomycin resistance protein/Dihydroxybiphenyl dioxygenase"/>
    <property type="match status" value="1"/>
</dbReference>
<keyword evidence="4" id="KW-1185">Reference proteome</keyword>
<name>A0A4R6PLP7_NOCIG</name>
<dbReference type="Pfam" id="PF13669">
    <property type="entry name" value="Glyoxalase_4"/>
    <property type="match status" value="1"/>
</dbReference>
<dbReference type="InterPro" id="IPR051785">
    <property type="entry name" value="MMCE/EMCE_epimerase"/>
</dbReference>
<dbReference type="PANTHER" id="PTHR43048:SF3">
    <property type="entry name" value="METHYLMALONYL-COA EPIMERASE, MITOCHONDRIAL"/>
    <property type="match status" value="1"/>
</dbReference>
<accession>A0A4R6PLP7</accession>
<evidence type="ECO:0000256" key="1">
    <source>
        <dbReference type="ARBA" id="ARBA00022723"/>
    </source>
</evidence>